<dbReference type="STRING" id="1798.AWC30_05135"/>
<keyword evidence="2" id="KW-0472">Membrane</keyword>
<name>A0A1X2EN21_9MYCO</name>
<evidence type="ECO:0000259" key="3">
    <source>
        <dbReference type="Pfam" id="PF14032"/>
    </source>
</evidence>
<evidence type="ECO:0000256" key="1">
    <source>
        <dbReference type="SAM" id="MobiDB-lite"/>
    </source>
</evidence>
<dbReference type="RefSeq" id="WP_085109071.1">
    <property type="nucleotide sequence ID" value="NZ_LQPZ01000013.1"/>
</dbReference>
<gene>
    <name evidence="4" type="ORF">AWC30_05135</name>
</gene>
<feature type="compositionally biased region" description="Pro residues" evidence="1">
    <location>
        <begin position="76"/>
        <end position="89"/>
    </location>
</feature>
<dbReference type="Gene3D" id="3.40.1000.70">
    <property type="entry name" value="PknH-like extracellular domain"/>
    <property type="match status" value="1"/>
</dbReference>
<protein>
    <recommendedName>
        <fullName evidence="3">PknH-like extracellular domain-containing protein</fullName>
    </recommendedName>
</protein>
<feature type="region of interest" description="Disordered" evidence="1">
    <location>
        <begin position="1"/>
        <end position="92"/>
    </location>
</feature>
<feature type="compositionally biased region" description="Low complexity" evidence="1">
    <location>
        <begin position="37"/>
        <end position="49"/>
    </location>
</feature>
<proteinExistence type="predicted"/>
<comment type="caution">
    <text evidence="4">The sequence shown here is derived from an EMBL/GenBank/DDBJ whole genome shotgun (WGS) entry which is preliminary data.</text>
</comment>
<dbReference type="Proteomes" id="UP000193090">
    <property type="component" value="Unassembled WGS sequence"/>
</dbReference>
<accession>A0A1X2EN21</accession>
<dbReference type="InterPro" id="IPR038232">
    <property type="entry name" value="PknH-like_Extracell_sf"/>
</dbReference>
<reference evidence="4 5" key="1">
    <citation type="submission" date="2016-01" db="EMBL/GenBank/DDBJ databases">
        <title>The new phylogeny of the genus Mycobacterium.</title>
        <authorList>
            <person name="Tarcisio F."/>
            <person name="Conor M."/>
            <person name="Antonella G."/>
            <person name="Elisabetta G."/>
            <person name="Giulia F.S."/>
            <person name="Sara T."/>
            <person name="Anna F."/>
            <person name="Clotilde B."/>
            <person name="Roberto B."/>
            <person name="Veronica D.S."/>
            <person name="Fabio R."/>
            <person name="Monica P."/>
            <person name="Olivier J."/>
            <person name="Enrico T."/>
            <person name="Nicola S."/>
        </authorList>
    </citation>
    <scope>NUCLEOTIDE SEQUENCE [LARGE SCALE GENOMIC DNA]</scope>
    <source>
        <strain evidence="4 5">DSM 44153</strain>
    </source>
</reference>
<organism evidence="4 5">
    <name type="scientific">Mycolicibacillus trivialis</name>
    <dbReference type="NCBI Taxonomy" id="1798"/>
    <lineage>
        <taxon>Bacteria</taxon>
        <taxon>Bacillati</taxon>
        <taxon>Actinomycetota</taxon>
        <taxon>Actinomycetes</taxon>
        <taxon>Mycobacteriales</taxon>
        <taxon>Mycobacteriaceae</taxon>
        <taxon>Mycolicibacillus</taxon>
    </lineage>
</organism>
<evidence type="ECO:0000313" key="5">
    <source>
        <dbReference type="Proteomes" id="UP000193090"/>
    </source>
</evidence>
<feature type="compositionally biased region" description="Pro residues" evidence="1">
    <location>
        <begin position="12"/>
        <end position="36"/>
    </location>
</feature>
<feature type="domain" description="PknH-like extracellular" evidence="3">
    <location>
        <begin position="146"/>
        <end position="329"/>
    </location>
</feature>
<dbReference type="AlphaFoldDB" id="A0A1X2EN21"/>
<keyword evidence="5" id="KW-1185">Reference proteome</keyword>
<keyword evidence="2" id="KW-0812">Transmembrane</keyword>
<evidence type="ECO:0000313" key="4">
    <source>
        <dbReference type="EMBL" id="ORX06955.1"/>
    </source>
</evidence>
<evidence type="ECO:0000256" key="2">
    <source>
        <dbReference type="SAM" id="Phobius"/>
    </source>
</evidence>
<sequence>MAAPIGWSPSGGVPPQPPQQPPQPPPSGWNTPPPQSPGWAPGAPGWSPSQSYGWSPSQPGGTGWPTNPPGGTGWPTSPPGAPWGPPPGGGKPTGKIIGGIAVALTVVIGLVVGVVLATKRSGNDDDASSHLADASTTTSALEPTVSVTALEGLLPTASTVDTALHISGLEIKDTRQAVYVLEADDRVSDMDCVSVPYVSQGAVYEGSGYTAIRARRMEKKDVIIDTAAATFPTSQDATDFREKITGQWQGCARKPLTRYFSYNDDEETWMIGSTETDQDTAHTVAYEEGGEGWACTHAIGSRGNAALEALVCGNGMTDEAATLLNSMLNSVAG</sequence>
<dbReference type="InterPro" id="IPR026954">
    <property type="entry name" value="PknH-like_Extracell"/>
</dbReference>
<dbReference type="SUPFAM" id="SSF81995">
    <property type="entry name" value="beta-sandwich domain of Sec23/24"/>
    <property type="match status" value="1"/>
</dbReference>
<feature type="transmembrane region" description="Helical" evidence="2">
    <location>
        <begin position="96"/>
        <end position="117"/>
    </location>
</feature>
<dbReference type="Pfam" id="PF14032">
    <property type="entry name" value="PknH_C"/>
    <property type="match status" value="1"/>
</dbReference>
<feature type="compositionally biased region" description="Low complexity" evidence="1">
    <location>
        <begin position="1"/>
        <end position="11"/>
    </location>
</feature>
<dbReference type="EMBL" id="LQPZ01000013">
    <property type="protein sequence ID" value="ORX06955.1"/>
    <property type="molecule type" value="Genomic_DNA"/>
</dbReference>
<keyword evidence="2" id="KW-1133">Transmembrane helix</keyword>
<dbReference type="OrthoDB" id="1551126at2"/>